<dbReference type="Pfam" id="PF07635">
    <property type="entry name" value="PSCyt1"/>
    <property type="match status" value="1"/>
</dbReference>
<dbReference type="RefSeq" id="WP_198421802.1">
    <property type="nucleotide sequence ID" value="NZ_AP021861.1"/>
</dbReference>
<dbReference type="InterPro" id="IPR022655">
    <property type="entry name" value="DUF1553"/>
</dbReference>
<feature type="domain" description="LamG-like jellyroll fold" evidence="4">
    <location>
        <begin position="499"/>
        <end position="639"/>
    </location>
</feature>
<dbReference type="AlphaFoldDB" id="A0A5K7XM56"/>
<dbReference type="SUPFAM" id="SSF46626">
    <property type="entry name" value="Cytochrome c"/>
    <property type="match status" value="1"/>
</dbReference>
<dbReference type="Gene3D" id="2.60.120.200">
    <property type="match status" value="1"/>
</dbReference>
<dbReference type="Pfam" id="PF07587">
    <property type="entry name" value="PSD1"/>
    <property type="match status" value="1"/>
</dbReference>
<dbReference type="SUPFAM" id="SSF49899">
    <property type="entry name" value="Concanavalin A-like lectins/glucanases"/>
    <property type="match status" value="1"/>
</dbReference>
<protein>
    <recommendedName>
        <fullName evidence="4">LamG-like jellyroll fold domain-containing protein</fullName>
    </recommendedName>
</protein>
<dbReference type="Pfam" id="PF13385">
    <property type="entry name" value="Laminin_G_3"/>
    <property type="match status" value="1"/>
</dbReference>
<evidence type="ECO:0000259" key="4">
    <source>
        <dbReference type="SMART" id="SM00560"/>
    </source>
</evidence>
<feature type="signal peptide" evidence="3">
    <location>
        <begin position="1"/>
        <end position="34"/>
    </location>
</feature>
<name>A0A5K7XM56_9BACT</name>
<dbReference type="InterPro" id="IPR006558">
    <property type="entry name" value="LamG-like"/>
</dbReference>
<evidence type="ECO:0000313" key="6">
    <source>
        <dbReference type="Proteomes" id="UP000326837"/>
    </source>
</evidence>
<reference evidence="6" key="1">
    <citation type="submission" date="2019-10" db="EMBL/GenBank/DDBJ databases">
        <title>Lacipirellula parvula gen. nov., sp. nov., representing a lineage of planctomycetes widespread in freshwater anoxic habitats, and description of the family Lacipirellulaceae.</title>
        <authorList>
            <person name="Dedysh S.N."/>
            <person name="Kulichevskaya I.S."/>
            <person name="Beletsky A.V."/>
            <person name="Rakitin A.L."/>
            <person name="Mardanov A.V."/>
            <person name="Ivanova A.A."/>
            <person name="Saltykova V.X."/>
            <person name="Rijpstra W.I.C."/>
            <person name="Sinninghe Damste J.S."/>
            <person name="Ravin N.V."/>
        </authorList>
    </citation>
    <scope>NUCLEOTIDE SEQUENCE [LARGE SCALE GENOMIC DNA]</scope>
    <source>
        <strain evidence="6">PX69</strain>
    </source>
</reference>
<dbReference type="Proteomes" id="UP000326837">
    <property type="component" value="Chromosome"/>
</dbReference>
<accession>A0A5K7XM56</accession>
<feature type="chain" id="PRO_5024873559" description="LamG-like jellyroll fold domain-containing protein" evidence="3">
    <location>
        <begin position="35"/>
        <end position="1064"/>
    </location>
</feature>
<dbReference type="GO" id="GO:0020037">
    <property type="term" value="F:heme binding"/>
    <property type="evidence" value="ECO:0007669"/>
    <property type="project" value="InterPro"/>
</dbReference>
<evidence type="ECO:0000256" key="3">
    <source>
        <dbReference type="SAM" id="SignalP"/>
    </source>
</evidence>
<dbReference type="PANTHER" id="PTHR35889">
    <property type="entry name" value="CYCLOINULO-OLIGOSACCHARIDE FRUCTANOTRANSFERASE-RELATED"/>
    <property type="match status" value="1"/>
</dbReference>
<dbReference type="InterPro" id="IPR011429">
    <property type="entry name" value="Cyt_c_Planctomycete-type"/>
</dbReference>
<gene>
    <name evidence="5" type="ORF">PLANPX_5265</name>
</gene>
<dbReference type="InterPro" id="IPR036909">
    <property type="entry name" value="Cyt_c-like_dom_sf"/>
</dbReference>
<dbReference type="KEGG" id="lpav:PLANPX_5265"/>
<evidence type="ECO:0000256" key="2">
    <source>
        <dbReference type="ARBA" id="ARBA00023157"/>
    </source>
</evidence>
<sequence>MSVRSHFQRSHWPLGRHAWALAFGWMMLAAASHAAEAPLEYNRDVRPILIDACISCHGPDSASRQAGLRLDRQADAVEAAAIVPGDPDSSEMIRRILSEDESEVMPPPETKKHLTDEQKATLVRWIEEGAEYEAHWSLITPTRPTPPTTAQQADWIRNPIDAFVLAKLQAAGLAPALEADRRTLARRVALDLTGLPPAPEQVEEFIADESTDAYEKYVDRLLASPKWGEHRGRYWLDAARYGDTHGIHIDNYREMWSYRDWVIKAFNKNMPFDQFTIENLAGDLLPKRSLDQQIGSGFNRCNITTSEGGAIDEEYAVLYTRDRTDTTAQVWLGLTAGCAVCHDHKFDPLSQREFYAMSAFFNNTTQAPMDGNVKDTPPIVMVPLEADLPRWDELQGLVPAAEQAVAARRDGARPAFDEWLAKSKREDAECWIPSSGLHLLAPLNDGGDEVSYTLDGQKTSVPRNATVEWRDGKTGAKAAYLNQGSALEVAKAGDFEGDRPFSTAAWVKLPGNDASGSIVARMDDGKDYRGWDMWVEGRRVGAHIVHKWPENALKAVTSEALPADVWVHVAVTYDGSRKASGIQVYVNGELKPTNVQADSLTETIHTEVPLKVGQRHVTSPLSGVSIEDVRLYDRALSPSEATALANASLFASLVAAPADKRDAASADALFGWWLANVDDDGKRLAAERDALTRERNDIQARGTITHVMQERGEMAKAYILNRGEYDQRLDEVQPDTPAFLPSFPADLPRNRLGFAQWLIRADHPLTARVTVNRFWQEVFGQGLVRSVGDFGVSGELPSHPELLDWLAVDFRESGWDVKRFFKQMVMSSAYRQSALTSPEKLELDPDNRLLSRGPRFRMDAEMVRDYALAASGLLSPKIGGPSVKPYQPPGVWEAVAMIGSNTRDYQQDTGEALYRRSMYTFWKRSAPPASMDIFNAPNREHCTVVRERTNTPLQALVTLNDPQYVEAARQLAQRALLEAAPSFKHRLSFVASRLLARQFTPEEQTVIEQSLDQLAEFYAANAAEAEQLLKVGETKADAKVPQAELAAWTMVVNELMNLDETLNK</sequence>
<dbReference type="EMBL" id="AP021861">
    <property type="protein sequence ID" value="BBO35653.1"/>
    <property type="molecule type" value="Genomic_DNA"/>
</dbReference>
<dbReference type="Gene3D" id="1.10.760.10">
    <property type="entry name" value="Cytochrome c-like domain"/>
    <property type="match status" value="1"/>
</dbReference>
<dbReference type="PANTHER" id="PTHR35889:SF3">
    <property type="entry name" value="F-BOX DOMAIN-CONTAINING PROTEIN"/>
    <property type="match status" value="1"/>
</dbReference>
<dbReference type="Pfam" id="PF07583">
    <property type="entry name" value="PSCyt2"/>
    <property type="match status" value="1"/>
</dbReference>
<dbReference type="SMART" id="SM00560">
    <property type="entry name" value="LamGL"/>
    <property type="match status" value="1"/>
</dbReference>
<dbReference type="InterPro" id="IPR011444">
    <property type="entry name" value="DUF1549"/>
</dbReference>
<proteinExistence type="predicted"/>
<dbReference type="GO" id="GO:0009055">
    <property type="term" value="F:electron transfer activity"/>
    <property type="evidence" value="ECO:0007669"/>
    <property type="project" value="InterPro"/>
</dbReference>
<evidence type="ECO:0000313" key="5">
    <source>
        <dbReference type="EMBL" id="BBO35653.1"/>
    </source>
</evidence>
<keyword evidence="2" id="KW-1015">Disulfide bond</keyword>
<organism evidence="5 6">
    <name type="scientific">Lacipirellula parvula</name>
    <dbReference type="NCBI Taxonomy" id="2650471"/>
    <lineage>
        <taxon>Bacteria</taxon>
        <taxon>Pseudomonadati</taxon>
        <taxon>Planctomycetota</taxon>
        <taxon>Planctomycetia</taxon>
        <taxon>Pirellulales</taxon>
        <taxon>Lacipirellulaceae</taxon>
        <taxon>Lacipirellula</taxon>
    </lineage>
</organism>
<dbReference type="InterPro" id="IPR013320">
    <property type="entry name" value="ConA-like_dom_sf"/>
</dbReference>
<evidence type="ECO:0000256" key="1">
    <source>
        <dbReference type="ARBA" id="ARBA00022729"/>
    </source>
</evidence>
<keyword evidence="6" id="KW-1185">Reference proteome</keyword>
<keyword evidence="1 3" id="KW-0732">Signal</keyword>